<gene>
    <name evidence="2" type="ORF">FC07_GL002857</name>
</gene>
<reference evidence="2 3" key="1">
    <citation type="journal article" date="2015" name="Genome Announc.">
        <title>Expanding the biotechnology potential of lactobacilli through comparative genomics of 213 strains and associated genera.</title>
        <authorList>
            <person name="Sun Z."/>
            <person name="Harris H.M."/>
            <person name="McCann A."/>
            <person name="Guo C."/>
            <person name="Argimon S."/>
            <person name="Zhang W."/>
            <person name="Yang X."/>
            <person name="Jeffery I.B."/>
            <person name="Cooney J.C."/>
            <person name="Kagawa T.F."/>
            <person name="Liu W."/>
            <person name="Song Y."/>
            <person name="Salvetti E."/>
            <person name="Wrobel A."/>
            <person name="Rasinkangas P."/>
            <person name="Parkhill J."/>
            <person name="Rea M.C."/>
            <person name="O'Sullivan O."/>
            <person name="Ritari J."/>
            <person name="Douillard F.P."/>
            <person name="Paul Ross R."/>
            <person name="Yang R."/>
            <person name="Briner A.E."/>
            <person name="Felis G.E."/>
            <person name="de Vos W.M."/>
            <person name="Barrangou R."/>
            <person name="Klaenhammer T.R."/>
            <person name="Caufield P.W."/>
            <person name="Cui Y."/>
            <person name="Zhang H."/>
            <person name="O'Toole P.W."/>
        </authorList>
    </citation>
    <scope>NUCLEOTIDE SEQUENCE [LARGE SCALE GENOMIC DNA]</scope>
    <source>
        <strain evidence="2 3">DSM 20003</strain>
    </source>
</reference>
<comment type="caution">
    <text evidence="2">The sequence shown here is derived from an EMBL/GenBank/DDBJ whole genome shotgun (WGS) entry which is preliminary data.</text>
</comment>
<keyword evidence="3" id="KW-1185">Reference proteome</keyword>
<dbReference type="PATRIC" id="fig|1423726.3.peg.2965"/>
<evidence type="ECO:0000313" key="3">
    <source>
        <dbReference type="Proteomes" id="UP000051461"/>
    </source>
</evidence>
<keyword evidence="1" id="KW-0812">Transmembrane</keyword>
<keyword evidence="1" id="KW-1133">Transmembrane helix</keyword>
<evidence type="ECO:0000256" key="1">
    <source>
        <dbReference type="SAM" id="Phobius"/>
    </source>
</evidence>
<keyword evidence="1" id="KW-0472">Membrane</keyword>
<dbReference type="EMBL" id="AZDA01000046">
    <property type="protein sequence ID" value="KRK39136.1"/>
    <property type="molecule type" value="Genomic_DNA"/>
</dbReference>
<feature type="transmembrane region" description="Helical" evidence="1">
    <location>
        <begin position="16"/>
        <end position="37"/>
    </location>
</feature>
<accession>A0A0R1GYB3</accession>
<dbReference type="RefSeq" id="WP_057904507.1">
    <property type="nucleotide sequence ID" value="NZ_AZDA01000046.1"/>
</dbReference>
<name>A0A0R1GYB3_9LACO</name>
<dbReference type="STRING" id="1423726.FC07_GL002857"/>
<evidence type="ECO:0000313" key="2">
    <source>
        <dbReference type="EMBL" id="KRK39136.1"/>
    </source>
</evidence>
<sequence>MRRDFFKWHGGLKRGYWRLLAGIIGYLIGTVRLPVPLRWLNTNDLQENVFWANIKEISVLIGGIVAVFTYFWNGRSRKQDIAYKKFDRTIEAETYFHNELSKQIQQLTAQYQNMLVRKQYYEQPNNMIKTSILKDVAVMVDFGACLKGLNVLAAYTYYDTFNKLQFYSSTADGIGLLASIEGFDTIQLIFDETHRMNDYKTIINEALQYLNDVDERRDKHATNETLHRSRH</sequence>
<dbReference type="AlphaFoldDB" id="A0A0R1GYB3"/>
<organism evidence="2 3">
    <name type="scientific">Loigolactobacillus bifermentans DSM 20003</name>
    <dbReference type="NCBI Taxonomy" id="1423726"/>
    <lineage>
        <taxon>Bacteria</taxon>
        <taxon>Bacillati</taxon>
        <taxon>Bacillota</taxon>
        <taxon>Bacilli</taxon>
        <taxon>Lactobacillales</taxon>
        <taxon>Lactobacillaceae</taxon>
        <taxon>Loigolactobacillus</taxon>
    </lineage>
</organism>
<dbReference type="Proteomes" id="UP000051461">
    <property type="component" value="Unassembled WGS sequence"/>
</dbReference>
<dbReference type="OrthoDB" id="2297601at2"/>
<feature type="transmembrane region" description="Helical" evidence="1">
    <location>
        <begin position="49"/>
        <end position="72"/>
    </location>
</feature>
<protein>
    <submittedName>
        <fullName evidence="2">Uncharacterized protein</fullName>
    </submittedName>
</protein>
<proteinExistence type="predicted"/>